<feature type="chain" id="PRO_5045382439" evidence="1">
    <location>
        <begin position="20"/>
        <end position="539"/>
    </location>
</feature>
<protein>
    <submittedName>
        <fullName evidence="2">Gliding motility protein RemB</fullName>
    </submittedName>
</protein>
<proteinExistence type="predicted"/>
<dbReference type="EMBL" id="JABMKV010000003">
    <property type="protein sequence ID" value="NQX32720.1"/>
    <property type="molecule type" value="Genomic_DNA"/>
</dbReference>
<reference evidence="2 3" key="1">
    <citation type="submission" date="2020-05" db="EMBL/GenBank/DDBJ databases">
        <title>Description of Pedobacter foliorum sp. nov.</title>
        <authorList>
            <person name="Qi S."/>
            <person name="Carlier A."/>
            <person name="Cnockaert M."/>
            <person name="Vandamme P."/>
        </authorList>
    </citation>
    <scope>NUCLEOTIDE SEQUENCE [LARGE SCALE GENOMIC DNA]</scope>
    <source>
        <strain evidence="2 3">LMG 31300</strain>
    </source>
</reference>
<evidence type="ECO:0000256" key="1">
    <source>
        <dbReference type="SAM" id="SignalP"/>
    </source>
</evidence>
<feature type="signal peptide" evidence="1">
    <location>
        <begin position="1"/>
        <end position="19"/>
    </location>
</feature>
<sequence length="539" mass="61939">MKKHILGLLLVFATFYASAQQIIPYSYNQYQRLNRSLYSLDTRFHTSLKPVIGDDTTVTRQLDSLLLIGTDQTRNSWVTRKLFNEHLVEINKEDYSVYIDFLPDFQIGRDFSHEITTWLNTRGYQIGGTIGKKFSFYSSGFENQARFNNYLTNYIDAKNVIPGMVNDRNKTGVFTNNKDWAYATAVLNYTANKYFTFTLGHDKNFIGDGYRSLLLSDISAAYPFFKVTGTLGNVKYMAMWSQFQDPNNPVLDPSDPQGLYDHGFKRKWGAFHYLDWNVNNRLSLGFFDSIIWQDTDASGKRGLDISYLNPIIFLRTIEGMNGSLDNALIGLTAKYKLFSNGTIYGQLALDEFTAKEVFKGNGYWANKSAIQLGLKGFDAFKVANLNYLVEFNTARPFTYTQRTSLLNYGNYAEALAHPMGANFKEFLTIWNYQLGRWGFYGQGNYAQYGLNQNGENFGKDINESYLTRKQDYGYQTAGGLKTNFYYLDGRISYLLNPKYNLRFELGGILRTEKNSLGTDRTTQITFGLRSTFRNIYQDF</sequence>
<accession>A0ABX2DF91</accession>
<organism evidence="2 3">
    <name type="scientific">Pedobacter boryungensis</name>
    <dbReference type="NCBI Taxonomy" id="869962"/>
    <lineage>
        <taxon>Bacteria</taxon>
        <taxon>Pseudomonadati</taxon>
        <taxon>Bacteroidota</taxon>
        <taxon>Sphingobacteriia</taxon>
        <taxon>Sphingobacteriales</taxon>
        <taxon>Sphingobacteriaceae</taxon>
        <taxon>Pedobacter</taxon>
    </lineage>
</organism>
<keyword evidence="3" id="KW-1185">Reference proteome</keyword>
<gene>
    <name evidence="2" type="ORF">HQN85_13345</name>
</gene>
<evidence type="ECO:0000313" key="2">
    <source>
        <dbReference type="EMBL" id="NQX32720.1"/>
    </source>
</evidence>
<name>A0ABX2DF91_9SPHI</name>
<dbReference type="RefSeq" id="WP_173273043.1">
    <property type="nucleotide sequence ID" value="NZ_JABMKV010000003.1"/>
</dbReference>
<keyword evidence="1" id="KW-0732">Signal</keyword>
<dbReference type="Proteomes" id="UP000762110">
    <property type="component" value="Unassembled WGS sequence"/>
</dbReference>
<comment type="caution">
    <text evidence="2">The sequence shown here is derived from an EMBL/GenBank/DDBJ whole genome shotgun (WGS) entry which is preliminary data.</text>
</comment>
<evidence type="ECO:0000313" key="3">
    <source>
        <dbReference type="Proteomes" id="UP000762110"/>
    </source>
</evidence>